<comment type="similarity">
    <text evidence="1">Belongs to the UPF0065 (bug) family.</text>
</comment>
<dbReference type="Proteomes" id="UP001338137">
    <property type="component" value="Unassembled WGS sequence"/>
</dbReference>
<evidence type="ECO:0000313" key="4">
    <source>
        <dbReference type="Proteomes" id="UP001338137"/>
    </source>
</evidence>
<name>A0ABU6G932_9BACL</name>
<dbReference type="SUPFAM" id="SSF53850">
    <property type="entry name" value="Periplasmic binding protein-like II"/>
    <property type="match status" value="1"/>
</dbReference>
<comment type="caution">
    <text evidence="3">The sequence shown here is derived from an EMBL/GenBank/DDBJ whole genome shotgun (WGS) entry which is preliminary data.</text>
</comment>
<accession>A0ABU6G932</accession>
<evidence type="ECO:0000256" key="2">
    <source>
        <dbReference type="SAM" id="SignalP"/>
    </source>
</evidence>
<feature type="chain" id="PRO_5046866454" evidence="2">
    <location>
        <begin position="20"/>
        <end position="355"/>
    </location>
</feature>
<dbReference type="Pfam" id="PF03401">
    <property type="entry name" value="TctC"/>
    <property type="match status" value="1"/>
</dbReference>
<evidence type="ECO:0000256" key="1">
    <source>
        <dbReference type="ARBA" id="ARBA00006987"/>
    </source>
</evidence>
<dbReference type="EMBL" id="JARLKY010000079">
    <property type="protein sequence ID" value="MEC0230708.1"/>
    <property type="molecule type" value="Genomic_DNA"/>
</dbReference>
<dbReference type="PANTHER" id="PTHR42928">
    <property type="entry name" value="TRICARBOXYLATE-BINDING PROTEIN"/>
    <property type="match status" value="1"/>
</dbReference>
<protein>
    <submittedName>
        <fullName evidence="3">Tripartite tricarboxylate transporter substrate binding protein</fullName>
    </submittedName>
</protein>
<feature type="signal peptide" evidence="2">
    <location>
        <begin position="1"/>
        <end position="19"/>
    </location>
</feature>
<reference evidence="3 4" key="1">
    <citation type="submission" date="2023-03" db="EMBL/GenBank/DDBJ databases">
        <title>Bacillus Genome Sequencing.</title>
        <authorList>
            <person name="Dunlap C."/>
        </authorList>
    </citation>
    <scope>NUCLEOTIDE SEQUENCE [LARGE SCALE GENOMIC DNA]</scope>
    <source>
        <strain evidence="3 4">BD-533</strain>
    </source>
</reference>
<organism evidence="3 4">
    <name type="scientific">Paenibacillus alba</name>
    <dbReference type="NCBI Taxonomy" id="1197127"/>
    <lineage>
        <taxon>Bacteria</taxon>
        <taxon>Bacillati</taxon>
        <taxon>Bacillota</taxon>
        <taxon>Bacilli</taxon>
        <taxon>Bacillales</taxon>
        <taxon>Paenibacillaceae</taxon>
        <taxon>Paenibacillus</taxon>
    </lineage>
</organism>
<gene>
    <name evidence="3" type="ORF">P4I72_26785</name>
</gene>
<sequence>MIKNVVAASWKVTTIGVLALSMAACSNGAAKPTEGAVDKGKETAAPVQAASKYPEKALSIIAPSGAGGGWDMTARTIAKVLTETKAMDKPISVENKPGGGGAVFMAEYATKDVKDNYKLFVSSPPILINHLKKEGNTPYGYADTTPLAQLTKDYGAIAVAANSKYKDLKSLLADMKNDPTKLTVAGGSAPGSMDHLVSILPAFKYGIDPKKVKYVSYDGGGEAVTALLGGNADVLGTDASSLDQYVKAGKIRILAVASPQRLGGNMKDIPTMKEQGVDAEFLIWRGFFGPKNMDAGAKKFWEDTIKKMVDSDVWKKEMTANNWETDYKKADDFKTYLAQQETQLKDMLTALGMQK</sequence>
<keyword evidence="4" id="KW-1185">Reference proteome</keyword>
<dbReference type="CDD" id="cd07012">
    <property type="entry name" value="PBP2_Bug_TTT"/>
    <property type="match status" value="1"/>
</dbReference>
<keyword evidence="2" id="KW-0732">Signal</keyword>
<proteinExistence type="inferred from homology"/>
<dbReference type="InterPro" id="IPR042100">
    <property type="entry name" value="Bug_dom1"/>
</dbReference>
<dbReference type="Gene3D" id="3.40.190.10">
    <property type="entry name" value="Periplasmic binding protein-like II"/>
    <property type="match status" value="1"/>
</dbReference>
<dbReference type="PIRSF" id="PIRSF017082">
    <property type="entry name" value="YflP"/>
    <property type="match status" value="1"/>
</dbReference>
<evidence type="ECO:0000313" key="3">
    <source>
        <dbReference type="EMBL" id="MEC0230708.1"/>
    </source>
</evidence>
<dbReference type="Gene3D" id="3.40.190.150">
    <property type="entry name" value="Bordetella uptake gene, domain 1"/>
    <property type="match status" value="1"/>
</dbReference>
<dbReference type="InterPro" id="IPR005064">
    <property type="entry name" value="BUG"/>
</dbReference>
<dbReference type="PROSITE" id="PS51257">
    <property type="entry name" value="PROKAR_LIPOPROTEIN"/>
    <property type="match status" value="1"/>
</dbReference>
<dbReference type="PANTHER" id="PTHR42928:SF3">
    <property type="entry name" value="UPF0065 PROTEIN YFLP"/>
    <property type="match status" value="1"/>
</dbReference>